<dbReference type="NCBIfam" id="TIGR04126">
    <property type="entry name" value="PGF_CTERM"/>
    <property type="match status" value="1"/>
</dbReference>
<feature type="compositionally biased region" description="Acidic residues" evidence="13">
    <location>
        <begin position="718"/>
        <end position="746"/>
    </location>
</feature>
<dbReference type="GO" id="GO:0005886">
    <property type="term" value="C:plasma membrane"/>
    <property type="evidence" value="ECO:0007669"/>
    <property type="project" value="UniProtKB-SubCell"/>
</dbReference>
<keyword evidence="7" id="KW-0701">S-layer</keyword>
<dbReference type="AlphaFoldDB" id="A0A6B0VGH5"/>
<dbReference type="EMBL" id="WUYX01000004">
    <property type="protein sequence ID" value="MXV60618.1"/>
    <property type="molecule type" value="Genomic_DNA"/>
</dbReference>
<feature type="compositionally biased region" description="Acidic residues" evidence="13">
    <location>
        <begin position="687"/>
        <end position="707"/>
    </location>
</feature>
<feature type="region of interest" description="Disordered" evidence="13">
    <location>
        <begin position="523"/>
        <end position="554"/>
    </location>
</feature>
<name>A0A6B0VGH5_9EURY</name>
<organism evidence="16 17">
    <name type="scientific">Natronorubrum halalkaliphilum</name>
    <dbReference type="NCBI Taxonomy" id="2691917"/>
    <lineage>
        <taxon>Archaea</taxon>
        <taxon>Methanobacteriati</taxon>
        <taxon>Methanobacteriota</taxon>
        <taxon>Stenosarchaea group</taxon>
        <taxon>Halobacteria</taxon>
        <taxon>Halobacteriales</taxon>
        <taxon>Natrialbaceae</taxon>
        <taxon>Natronorubrum</taxon>
    </lineage>
</organism>
<keyword evidence="4" id="KW-1003">Cell membrane</keyword>
<protein>
    <submittedName>
        <fullName evidence="16">PGF-CTERM sorting domain-containing protein</fullName>
    </submittedName>
</protein>
<dbReference type="NCBIfam" id="NF045517">
    <property type="entry name" value="halo_surf_dom"/>
    <property type="match status" value="1"/>
</dbReference>
<keyword evidence="17" id="KW-1185">Reference proteome</keyword>
<evidence type="ECO:0000313" key="16">
    <source>
        <dbReference type="EMBL" id="MXV60618.1"/>
    </source>
</evidence>
<dbReference type="Proteomes" id="UP000434101">
    <property type="component" value="Unassembled WGS sequence"/>
</dbReference>
<comment type="subcellular location">
    <subcellularLocation>
        <location evidence="1">Cell membrane</location>
    </subcellularLocation>
    <subcellularLocation>
        <location evidence="2">Secreted</location>
        <location evidence="2">Cell wall</location>
        <location evidence="2">S-layer</location>
    </subcellularLocation>
</comment>
<keyword evidence="6" id="KW-0964">Secreted</keyword>
<proteinExistence type="inferred from homology"/>
<feature type="compositionally biased region" description="Polar residues" evidence="13">
    <location>
        <begin position="529"/>
        <end position="538"/>
    </location>
</feature>
<dbReference type="GO" id="GO:0030115">
    <property type="term" value="C:S-layer"/>
    <property type="evidence" value="ECO:0007669"/>
    <property type="project" value="UniProtKB-SubCell"/>
</dbReference>
<evidence type="ECO:0000259" key="15">
    <source>
        <dbReference type="Pfam" id="PF18204"/>
    </source>
</evidence>
<evidence type="ECO:0000256" key="5">
    <source>
        <dbReference type="ARBA" id="ARBA00022512"/>
    </source>
</evidence>
<evidence type="ECO:0000256" key="9">
    <source>
        <dbReference type="ARBA" id="ARBA00022729"/>
    </source>
</evidence>
<evidence type="ECO:0000256" key="1">
    <source>
        <dbReference type="ARBA" id="ARBA00004236"/>
    </source>
</evidence>
<feature type="region of interest" description="Disordered" evidence="13">
    <location>
        <begin position="670"/>
        <end position="750"/>
    </location>
</feature>
<keyword evidence="12" id="KW-0325">Glycoprotein</keyword>
<keyword evidence="5" id="KW-0134">Cell wall</keyword>
<evidence type="ECO:0000256" key="3">
    <source>
        <dbReference type="ARBA" id="ARBA00009327"/>
    </source>
</evidence>
<keyword evidence="11 14" id="KW-0472">Membrane</keyword>
<evidence type="ECO:0000256" key="7">
    <source>
        <dbReference type="ARBA" id="ARBA00022601"/>
    </source>
</evidence>
<dbReference type="InterPro" id="IPR026452">
    <property type="entry name" value="Surf_glycop_sig_pep"/>
</dbReference>
<evidence type="ECO:0000256" key="6">
    <source>
        <dbReference type="ARBA" id="ARBA00022525"/>
    </source>
</evidence>
<evidence type="ECO:0000256" key="4">
    <source>
        <dbReference type="ARBA" id="ARBA00022475"/>
    </source>
</evidence>
<evidence type="ECO:0000256" key="10">
    <source>
        <dbReference type="ARBA" id="ARBA00022989"/>
    </source>
</evidence>
<evidence type="ECO:0000256" key="12">
    <source>
        <dbReference type="ARBA" id="ARBA00023180"/>
    </source>
</evidence>
<evidence type="ECO:0000256" key="11">
    <source>
        <dbReference type="ARBA" id="ARBA00023136"/>
    </source>
</evidence>
<gene>
    <name evidence="16" type="ORF">GS429_00730</name>
</gene>
<comment type="caution">
    <text evidence="16">The sequence shown here is derived from an EMBL/GenBank/DDBJ whole genome shotgun (WGS) entry which is preliminary data.</text>
</comment>
<sequence>MALAALMVLSVVAMSAAFAGAAAADSDADKTLDADSLSGDDVWIGQTVKFTNLEDPSDLMQGGDTVDNLRVDDSGNATVDTSELDDGRYYIDNNGTDTGSFWVNEHEVETEFDSSVASQDAPATISYEDVSDIPRDDAEDYADVLVTGELEGDSLSDSDLDQIFSDSVDHDDDDAVLIEGLNDSDQIEADFAESDVGDYEFTFDVTDTTASDNASVTVTDDDADYEFVNVEDVDQGDFAEITIGVDQVDSAAVVIHEESLDFASAVQVSDIEDDEVVLLYNTHAPSDAEAWSVHDDYDAEVTDAFSADEDIDQPLPNHNWDLNIGPSDNAGLDTTDNSVNVTDFNDFDRDRLVVDAHDGFGDTVSSVAPADEDVDDLEDFDEYATEADTIAQGDKLLMTLEDFGADGAIDHLDEDDFVVEITQEKAGLIDDDVVTYNSTDEGGDYNLTVDLVSDDVDEYDGDLVFAVSIDEGADEFNYDDATHAVTFTVTDENDYVAEDEEYEAELDLEFEERNIDWDAIDSLPADSDATATGTTNVAPGTELEANADSPSSEGGFVDYTDTVVADDYTFAAEFDLEGEQVGSLFDITAEETYSGDGAADDAVLTDVTLDEAGEDVGEKDLDVSVDYPSQIDVGADADFDVTVTNNKDSSITADLTLELDGEEWTEELEIDGDSAGEHTFTTGADLAEGDDYDFSVTAESDDAEDTYEGTLTVGEKTDDSDDHDDSDDSDDADDSDDSDDDSDDDGTPGFGVAVAVVALLAAAMLALRRQN</sequence>
<dbReference type="Pfam" id="PF18204">
    <property type="entry name" value="PGF-CTERM"/>
    <property type="match status" value="1"/>
</dbReference>
<feature type="domain" description="PGF-CTERM archaeal protein-sorting signal" evidence="15">
    <location>
        <begin position="747"/>
        <end position="769"/>
    </location>
</feature>
<evidence type="ECO:0000256" key="2">
    <source>
        <dbReference type="ARBA" id="ARBA00004237"/>
    </source>
</evidence>
<evidence type="ECO:0000256" key="8">
    <source>
        <dbReference type="ARBA" id="ARBA00022692"/>
    </source>
</evidence>
<dbReference type="InterPro" id="IPR026371">
    <property type="entry name" value="PGF_CTERM"/>
</dbReference>
<feature type="transmembrane region" description="Helical" evidence="14">
    <location>
        <begin position="749"/>
        <end position="767"/>
    </location>
</feature>
<reference evidence="16 17" key="1">
    <citation type="submission" date="2020-01" db="EMBL/GenBank/DDBJ databases">
        <title>Natronorubrum sp. JWXQ-INN 674 isolated from Inner Mongolia Autonomous Region of China.</title>
        <authorList>
            <person name="Xue Q."/>
        </authorList>
    </citation>
    <scope>NUCLEOTIDE SEQUENCE [LARGE SCALE GENOMIC DNA]</scope>
    <source>
        <strain evidence="16 17">JWXQ-INN-674</strain>
    </source>
</reference>
<keyword evidence="9" id="KW-0732">Signal</keyword>
<comment type="similarity">
    <text evidence="3">Belongs to the halobacterial S-layer protein family.</text>
</comment>
<keyword evidence="8 14" id="KW-0812">Transmembrane</keyword>
<evidence type="ECO:0000256" key="14">
    <source>
        <dbReference type="SAM" id="Phobius"/>
    </source>
</evidence>
<evidence type="ECO:0000256" key="13">
    <source>
        <dbReference type="SAM" id="MobiDB-lite"/>
    </source>
</evidence>
<evidence type="ECO:0000313" key="17">
    <source>
        <dbReference type="Proteomes" id="UP000434101"/>
    </source>
</evidence>
<dbReference type="NCBIfam" id="TIGR04207">
    <property type="entry name" value="halo_sig_pep"/>
    <property type="match status" value="1"/>
</dbReference>
<keyword evidence="10 14" id="KW-1133">Transmembrane helix</keyword>
<accession>A0A6B0VGH5</accession>